<keyword evidence="1" id="KW-0472">Membrane</keyword>
<proteinExistence type="predicted"/>
<dbReference type="EMBL" id="JAYXUG010000004">
    <property type="protein sequence ID" value="MEC6831562.1"/>
    <property type="molecule type" value="Genomic_DNA"/>
</dbReference>
<evidence type="ECO:0000313" key="5">
    <source>
        <dbReference type="Proteomes" id="UP001306119"/>
    </source>
</evidence>
<dbReference type="RefSeq" id="WP_080173280.1">
    <property type="nucleotide sequence ID" value="NZ_AP024854.1"/>
</dbReference>
<feature type="transmembrane region" description="Helical" evidence="1">
    <location>
        <begin position="21"/>
        <end position="42"/>
    </location>
</feature>
<dbReference type="Proteomes" id="UP001306119">
    <property type="component" value="Unassembled WGS sequence"/>
</dbReference>
<protein>
    <submittedName>
        <fullName evidence="2">Riboflavin synthase subunit alpha</fullName>
    </submittedName>
</protein>
<organism evidence="3 4">
    <name type="scientific">Photobacterium toruni</name>
    <dbReference type="NCBI Taxonomy" id="1935446"/>
    <lineage>
        <taxon>Bacteria</taxon>
        <taxon>Pseudomonadati</taxon>
        <taxon>Pseudomonadota</taxon>
        <taxon>Gammaproteobacteria</taxon>
        <taxon>Vibrionales</taxon>
        <taxon>Vibrionaceae</taxon>
        <taxon>Photobacterium</taxon>
    </lineage>
</organism>
<evidence type="ECO:0000256" key="1">
    <source>
        <dbReference type="SAM" id="Phobius"/>
    </source>
</evidence>
<sequence>MTANVSSTVTRPLQQQHKQSTLRIALISLLVVLSGYYIWVLYKAVTPNVSLAYKAYYIKNKTLYWQPTQPNLELTIPSTLNVTDNIPNLSRMGWHFDTNNKTRELAQQGGFYFTLAAMPTTDIEIKFTVAKTSLPIKPLTFTFNHHQGILQAQGNSLVAQLPPQQFLPTALQLQTFILTTPTPLQVTSISLASMHTDTLPLPYNTNPLNQKIGNIK</sequence>
<dbReference type="EMBL" id="FUWP01000001">
    <property type="protein sequence ID" value="SJZ66062.1"/>
    <property type="molecule type" value="Genomic_DNA"/>
</dbReference>
<keyword evidence="1" id="KW-1133">Transmembrane helix</keyword>
<gene>
    <name evidence="3" type="ORF">CZ814_00501</name>
    <name evidence="2" type="ORF">VXS06_07225</name>
</gene>
<evidence type="ECO:0000313" key="3">
    <source>
        <dbReference type="EMBL" id="SJZ66062.1"/>
    </source>
</evidence>
<reference evidence="2 5" key="2">
    <citation type="submission" date="2024-01" db="EMBL/GenBank/DDBJ databases">
        <title>Active colonisers of the gastrointestinal tract of Atlantic salmon farmed in a warm water region.</title>
        <authorList>
            <person name="Bowman J.P."/>
        </authorList>
    </citation>
    <scope>NUCLEOTIDE SEQUENCE [LARGE SCALE GENOMIC DNA]</scope>
    <source>
        <strain evidence="2 5">S3MW1</strain>
    </source>
</reference>
<dbReference type="Proteomes" id="UP000191116">
    <property type="component" value="Unassembled WGS sequence"/>
</dbReference>
<keyword evidence="5" id="KW-1185">Reference proteome</keyword>
<name>A0A1T4MGJ0_9GAMM</name>
<evidence type="ECO:0000313" key="2">
    <source>
        <dbReference type="EMBL" id="MEC6831562.1"/>
    </source>
</evidence>
<evidence type="ECO:0000313" key="4">
    <source>
        <dbReference type="Proteomes" id="UP000191116"/>
    </source>
</evidence>
<reference evidence="3 4" key="1">
    <citation type="submission" date="2017-02" db="EMBL/GenBank/DDBJ databases">
        <authorList>
            <person name="Peterson S.W."/>
        </authorList>
    </citation>
    <scope>NUCLEOTIDE SEQUENCE [LARGE SCALE GENOMIC DNA]</scope>
    <source>
        <strain evidence="3 4">CECT 9189</strain>
    </source>
</reference>
<keyword evidence="1" id="KW-0812">Transmembrane</keyword>
<accession>A0A1T4MGJ0</accession>
<dbReference type="AlphaFoldDB" id="A0A1T4MGJ0"/>
<dbReference type="OrthoDB" id="5864701at2"/>